<sequence>MVVCRSIKEQSGSVSEYYDNFMAYAESISVSDPELLVSSFINGLQLQIYGQVINKRPKPKTMIQAWFSARMCEMKLEEEKQADPEIPTTIPEIQHNSDSEIQVNSANPDAEIQNSEQVEAEPENQQSESEINNGVTATIQHTSSKFTKNITPQLKSRNQNRSQFQSQEDEDEIDELNNYSEIDDRSVTVVKPRPPPEPPDSKGKVEADDATKVNGDGLAEIGKAADLSGGCLADVVADGTKSSAEVGPSVRGMCTSSSAAGRTTVATVEDDAMVILGEPAVVEILEANHTRSLEDGGEQETTSGAEDDAVAETGRRTSAAFEDGEAMEKKNGAATVTNGGLRARQLRRCFLLNPPPLLAAVLP</sequence>
<evidence type="ECO:0000256" key="1">
    <source>
        <dbReference type="SAM" id="MobiDB-lite"/>
    </source>
</evidence>
<feature type="compositionally biased region" description="Basic and acidic residues" evidence="1">
    <location>
        <begin position="199"/>
        <end position="208"/>
    </location>
</feature>
<comment type="caution">
    <text evidence="2">The sequence shown here is derived from an EMBL/GenBank/DDBJ whole genome shotgun (WGS) entry which is preliminary data.</text>
</comment>
<feature type="compositionally biased region" description="Polar residues" evidence="1">
    <location>
        <begin position="107"/>
        <end position="155"/>
    </location>
</feature>
<dbReference type="Proteomes" id="UP001341840">
    <property type="component" value="Unassembled WGS sequence"/>
</dbReference>
<evidence type="ECO:0008006" key="4">
    <source>
        <dbReference type="Google" id="ProtNLM"/>
    </source>
</evidence>
<name>A0ABU6WCL8_9FABA</name>
<feature type="region of interest" description="Disordered" evidence="1">
    <location>
        <begin position="291"/>
        <end position="325"/>
    </location>
</feature>
<feature type="region of interest" description="Disordered" evidence="1">
    <location>
        <begin position="107"/>
        <end position="208"/>
    </location>
</feature>
<dbReference type="EMBL" id="JASCZI010181455">
    <property type="protein sequence ID" value="MED6183675.1"/>
    <property type="molecule type" value="Genomic_DNA"/>
</dbReference>
<keyword evidence="3" id="KW-1185">Reference proteome</keyword>
<accession>A0ABU6WCL8</accession>
<gene>
    <name evidence="2" type="ORF">PIB30_039883</name>
</gene>
<protein>
    <recommendedName>
        <fullName evidence="4">Retrotransposon gag domain-containing protein</fullName>
    </recommendedName>
</protein>
<evidence type="ECO:0000313" key="3">
    <source>
        <dbReference type="Proteomes" id="UP001341840"/>
    </source>
</evidence>
<evidence type="ECO:0000313" key="2">
    <source>
        <dbReference type="EMBL" id="MED6183675.1"/>
    </source>
</evidence>
<organism evidence="2 3">
    <name type="scientific">Stylosanthes scabra</name>
    <dbReference type="NCBI Taxonomy" id="79078"/>
    <lineage>
        <taxon>Eukaryota</taxon>
        <taxon>Viridiplantae</taxon>
        <taxon>Streptophyta</taxon>
        <taxon>Embryophyta</taxon>
        <taxon>Tracheophyta</taxon>
        <taxon>Spermatophyta</taxon>
        <taxon>Magnoliopsida</taxon>
        <taxon>eudicotyledons</taxon>
        <taxon>Gunneridae</taxon>
        <taxon>Pentapetalae</taxon>
        <taxon>rosids</taxon>
        <taxon>fabids</taxon>
        <taxon>Fabales</taxon>
        <taxon>Fabaceae</taxon>
        <taxon>Papilionoideae</taxon>
        <taxon>50 kb inversion clade</taxon>
        <taxon>dalbergioids sensu lato</taxon>
        <taxon>Dalbergieae</taxon>
        <taxon>Pterocarpus clade</taxon>
        <taxon>Stylosanthes</taxon>
    </lineage>
</organism>
<proteinExistence type="predicted"/>
<reference evidence="2 3" key="1">
    <citation type="journal article" date="2023" name="Plants (Basel)">
        <title>Bridging the Gap: Combining Genomics and Transcriptomics Approaches to Understand Stylosanthes scabra, an Orphan Legume from the Brazilian Caatinga.</title>
        <authorList>
            <person name="Ferreira-Neto J.R.C."/>
            <person name="da Silva M.D."/>
            <person name="Binneck E."/>
            <person name="de Melo N.F."/>
            <person name="da Silva R.H."/>
            <person name="de Melo A.L.T.M."/>
            <person name="Pandolfi V."/>
            <person name="Bustamante F.O."/>
            <person name="Brasileiro-Vidal A.C."/>
            <person name="Benko-Iseppon A.M."/>
        </authorList>
    </citation>
    <scope>NUCLEOTIDE SEQUENCE [LARGE SCALE GENOMIC DNA]</scope>
    <source>
        <tissue evidence="2">Leaves</tissue>
    </source>
</reference>
<feature type="compositionally biased region" description="Low complexity" evidence="1">
    <location>
        <begin position="156"/>
        <end position="166"/>
    </location>
</feature>